<dbReference type="RefSeq" id="WP_121224794.1">
    <property type="nucleotide sequence ID" value="NZ_JBIUBA010000008.1"/>
</dbReference>
<accession>A0A495XDG6</accession>
<evidence type="ECO:0000313" key="2">
    <source>
        <dbReference type="Proteomes" id="UP000272729"/>
    </source>
</evidence>
<keyword evidence="2" id="KW-1185">Reference proteome</keyword>
<dbReference type="Proteomes" id="UP000272729">
    <property type="component" value="Unassembled WGS sequence"/>
</dbReference>
<evidence type="ECO:0000313" key="1">
    <source>
        <dbReference type="EMBL" id="RKT72047.1"/>
    </source>
</evidence>
<organism evidence="1 2">
    <name type="scientific">Saccharothrix variisporea</name>
    <dbReference type="NCBI Taxonomy" id="543527"/>
    <lineage>
        <taxon>Bacteria</taxon>
        <taxon>Bacillati</taxon>
        <taxon>Actinomycetota</taxon>
        <taxon>Actinomycetes</taxon>
        <taxon>Pseudonocardiales</taxon>
        <taxon>Pseudonocardiaceae</taxon>
        <taxon>Saccharothrix</taxon>
    </lineage>
</organism>
<comment type="caution">
    <text evidence="1">The sequence shown here is derived from an EMBL/GenBank/DDBJ whole genome shotgun (WGS) entry which is preliminary data.</text>
</comment>
<sequence>MSQQLTTALECLDTAMKQLQRATLDIPYRREGFKADHNTFVRSVAELRTKLSYSRSQLEPASVRRRRKGPRK</sequence>
<dbReference type="EMBL" id="RBXR01000001">
    <property type="protein sequence ID" value="RKT72047.1"/>
    <property type="molecule type" value="Genomic_DNA"/>
</dbReference>
<dbReference type="AlphaFoldDB" id="A0A495XDG6"/>
<gene>
    <name evidence="1" type="ORF">DFJ66_5351</name>
</gene>
<reference evidence="1 2" key="1">
    <citation type="submission" date="2018-10" db="EMBL/GenBank/DDBJ databases">
        <title>Sequencing the genomes of 1000 actinobacteria strains.</title>
        <authorList>
            <person name="Klenk H.-P."/>
        </authorList>
    </citation>
    <scope>NUCLEOTIDE SEQUENCE [LARGE SCALE GENOMIC DNA]</scope>
    <source>
        <strain evidence="1 2">DSM 43911</strain>
    </source>
</reference>
<dbReference type="OrthoDB" id="3631755at2"/>
<name>A0A495XDG6_9PSEU</name>
<protein>
    <submittedName>
        <fullName evidence="1">Uncharacterized protein</fullName>
    </submittedName>
</protein>
<proteinExistence type="predicted"/>